<keyword evidence="6" id="KW-1133">Transmembrane helix</keyword>
<sequence>MGVITVLVAAAFVFLCNTVHSVGSTEMFQTSGDGRFKPDLKSVILVQNGTTAYFEWDYTVDNRVRDFNSLSPIWSFYNSTNHEFIIGHENRANAWAWEVTRDTCPPRLLYPKERVHKTSVATLVITDVTTADNGIYECTLSLSSPKKSRMELIVSVTPQISLNVELKILENDNLTAICLAIGPPAPNVTWIRSGNTKELAFGINGSAVLKIYNIKRNQGGIYECLAINNPTEQPVKNQTNVIVQYCEEFNEIRSTKFVKAHIHEKNVELKSVADGVPVPTHVWYLPNKKMVHSENSTESTYTIKEVNEEHIGNWTINITNWICSSYYVHRLEVIKVPPSHEEEKCFTSRALAGIIIGAILAVLIIVAVIAFVIYKIKFEKKPFTEVQKRGILIGLIVAVVIIIIIIIVVAIQLNKCG</sequence>
<evidence type="ECO:0000256" key="5">
    <source>
        <dbReference type="ARBA" id="ARBA00023319"/>
    </source>
</evidence>
<keyword evidence="4" id="KW-0325">Glycoprotein</keyword>
<gene>
    <name evidence="10" type="primary">LOC116304197</name>
</gene>
<dbReference type="FunCoup" id="A0A6P8IU80">
    <property type="interactions" value="489"/>
</dbReference>
<evidence type="ECO:0000256" key="3">
    <source>
        <dbReference type="ARBA" id="ARBA00023157"/>
    </source>
</evidence>
<comment type="subcellular location">
    <subcellularLocation>
        <location evidence="1">Membrane</location>
        <topology evidence="1">Single-pass type I membrane protein</topology>
    </subcellularLocation>
</comment>
<keyword evidence="2 6" id="KW-0472">Membrane</keyword>
<evidence type="ECO:0000256" key="6">
    <source>
        <dbReference type="SAM" id="Phobius"/>
    </source>
</evidence>
<dbReference type="RefSeq" id="XP_031569748.1">
    <property type="nucleotide sequence ID" value="XM_031713888.1"/>
</dbReference>
<evidence type="ECO:0000313" key="9">
    <source>
        <dbReference type="Proteomes" id="UP000515163"/>
    </source>
</evidence>
<name>A0A6P8IU80_ACTTE</name>
<dbReference type="InterPro" id="IPR007110">
    <property type="entry name" value="Ig-like_dom"/>
</dbReference>
<dbReference type="InterPro" id="IPR003599">
    <property type="entry name" value="Ig_sub"/>
</dbReference>
<feature type="chain" id="PRO_5027686582" evidence="7">
    <location>
        <begin position="22"/>
        <end position="417"/>
    </location>
</feature>
<reference evidence="10" key="1">
    <citation type="submission" date="2025-08" db="UniProtKB">
        <authorList>
            <consortium name="RefSeq"/>
        </authorList>
    </citation>
    <scope>IDENTIFICATION</scope>
    <source>
        <tissue evidence="10">Tentacle</tissue>
    </source>
</reference>
<protein>
    <submittedName>
        <fullName evidence="10">Opioid-binding protein/cell adhesion molecule homolog isoform X1</fullName>
    </submittedName>
</protein>
<dbReference type="InterPro" id="IPR051275">
    <property type="entry name" value="Cell_adhesion_signaling"/>
</dbReference>
<keyword evidence="3" id="KW-1015">Disulfide bond</keyword>
<keyword evidence="7" id="KW-0732">Signal</keyword>
<dbReference type="Gene3D" id="2.60.40.10">
    <property type="entry name" value="Immunoglobulins"/>
    <property type="match status" value="3"/>
</dbReference>
<dbReference type="SUPFAM" id="SSF48726">
    <property type="entry name" value="Immunoglobulin"/>
    <property type="match status" value="3"/>
</dbReference>
<feature type="transmembrane region" description="Helical" evidence="6">
    <location>
        <begin position="350"/>
        <end position="374"/>
    </location>
</feature>
<dbReference type="InterPro" id="IPR036179">
    <property type="entry name" value="Ig-like_dom_sf"/>
</dbReference>
<dbReference type="InterPro" id="IPR013783">
    <property type="entry name" value="Ig-like_fold"/>
</dbReference>
<dbReference type="GeneID" id="116304197"/>
<evidence type="ECO:0000256" key="1">
    <source>
        <dbReference type="ARBA" id="ARBA00004479"/>
    </source>
</evidence>
<keyword evidence="6" id="KW-0812">Transmembrane</keyword>
<dbReference type="GO" id="GO:0016020">
    <property type="term" value="C:membrane"/>
    <property type="evidence" value="ECO:0007669"/>
    <property type="project" value="UniProtKB-SubCell"/>
</dbReference>
<dbReference type="Proteomes" id="UP000515163">
    <property type="component" value="Unplaced"/>
</dbReference>
<dbReference type="CDD" id="cd00096">
    <property type="entry name" value="Ig"/>
    <property type="match status" value="1"/>
</dbReference>
<dbReference type="SMART" id="SM00409">
    <property type="entry name" value="IG"/>
    <property type="match status" value="2"/>
</dbReference>
<proteinExistence type="predicted"/>
<evidence type="ECO:0000313" key="10">
    <source>
        <dbReference type="RefSeq" id="XP_031569748.1"/>
    </source>
</evidence>
<dbReference type="PROSITE" id="PS50835">
    <property type="entry name" value="IG_LIKE"/>
    <property type="match status" value="1"/>
</dbReference>
<dbReference type="AlphaFoldDB" id="A0A6P8IU80"/>
<dbReference type="PANTHER" id="PTHR11640">
    <property type="entry name" value="NEPHRIN"/>
    <property type="match status" value="1"/>
</dbReference>
<dbReference type="KEGG" id="aten:116304197"/>
<keyword evidence="9" id="KW-1185">Reference proteome</keyword>
<dbReference type="OrthoDB" id="5990505at2759"/>
<evidence type="ECO:0000256" key="7">
    <source>
        <dbReference type="SAM" id="SignalP"/>
    </source>
</evidence>
<feature type="domain" description="Ig-like" evidence="8">
    <location>
        <begin position="158"/>
        <end position="242"/>
    </location>
</feature>
<evidence type="ECO:0000259" key="8">
    <source>
        <dbReference type="PROSITE" id="PS50835"/>
    </source>
</evidence>
<dbReference type="SMART" id="SM00408">
    <property type="entry name" value="IGc2"/>
    <property type="match status" value="1"/>
</dbReference>
<evidence type="ECO:0000256" key="2">
    <source>
        <dbReference type="ARBA" id="ARBA00023136"/>
    </source>
</evidence>
<accession>A0A6P8IU80</accession>
<feature type="transmembrane region" description="Helical" evidence="6">
    <location>
        <begin position="390"/>
        <end position="413"/>
    </location>
</feature>
<evidence type="ECO:0000256" key="4">
    <source>
        <dbReference type="ARBA" id="ARBA00023180"/>
    </source>
</evidence>
<organism evidence="9 10">
    <name type="scientific">Actinia tenebrosa</name>
    <name type="common">Australian red waratah sea anemone</name>
    <dbReference type="NCBI Taxonomy" id="6105"/>
    <lineage>
        <taxon>Eukaryota</taxon>
        <taxon>Metazoa</taxon>
        <taxon>Cnidaria</taxon>
        <taxon>Anthozoa</taxon>
        <taxon>Hexacorallia</taxon>
        <taxon>Actiniaria</taxon>
        <taxon>Actiniidae</taxon>
        <taxon>Actinia</taxon>
    </lineage>
</organism>
<dbReference type="Pfam" id="PF13927">
    <property type="entry name" value="Ig_3"/>
    <property type="match status" value="1"/>
</dbReference>
<dbReference type="InParanoid" id="A0A6P8IU80"/>
<dbReference type="InterPro" id="IPR003598">
    <property type="entry name" value="Ig_sub2"/>
</dbReference>
<feature type="signal peptide" evidence="7">
    <location>
        <begin position="1"/>
        <end position="21"/>
    </location>
</feature>
<keyword evidence="5" id="KW-0393">Immunoglobulin domain</keyword>